<name>A0ABZ3C261_9GAMM</name>
<proteinExistence type="predicted"/>
<protein>
    <submittedName>
        <fullName evidence="1">Uncharacterized protein</fullName>
    </submittedName>
</protein>
<sequence>MFNGCIAIVILPFLMLFKAIGKYAKPSNGEERGQQAFMAMNLLLLASPASLNPRRWKQIKRFARVEGRASVIPSSKDVGQMYEISKDAANANKVAQKGLTYSPQIEFTRGPYKAITRPSLDKNTWYHRFEIDGARANGQFQTSDAQKSLMLMIHNAGRSLIYLHSQIFLEQSGALRTSVGNGSGFQLNLWF</sequence>
<reference evidence="1 2" key="1">
    <citation type="submission" date="2024-03" db="EMBL/GenBank/DDBJ databases">
        <title>Complete Genome Sequence and Annotation of Ignatzschineria larvae DSM 13226.</title>
        <authorList>
            <person name="Cantrell E."/>
            <person name="Burcham Z.M."/>
        </authorList>
    </citation>
    <scope>NUCLEOTIDE SEQUENCE [LARGE SCALE GENOMIC DNA]</scope>
    <source>
        <strain evidence="1 2">DSM 13226</strain>
    </source>
</reference>
<accession>A0ABZ3C261</accession>
<organism evidence="1 2">
    <name type="scientific">Ignatzschineria larvae DSM 13226</name>
    <dbReference type="NCBI Taxonomy" id="1111732"/>
    <lineage>
        <taxon>Bacteria</taxon>
        <taxon>Pseudomonadati</taxon>
        <taxon>Pseudomonadota</taxon>
        <taxon>Gammaproteobacteria</taxon>
        <taxon>Cardiobacteriales</taxon>
        <taxon>Ignatzschineriaceae</taxon>
        <taxon>Ignatzschineria</taxon>
    </lineage>
</organism>
<evidence type="ECO:0000313" key="2">
    <source>
        <dbReference type="Proteomes" id="UP001449178"/>
    </source>
</evidence>
<gene>
    <name evidence="1" type="ORF">WMO13_04055</name>
</gene>
<dbReference type="EMBL" id="CP150637">
    <property type="protein sequence ID" value="WZW88566.1"/>
    <property type="molecule type" value="Genomic_DNA"/>
</dbReference>
<dbReference type="RefSeq" id="WP_156923260.1">
    <property type="nucleotide sequence ID" value="NZ_AZOD01000012.1"/>
</dbReference>
<keyword evidence="2" id="KW-1185">Reference proteome</keyword>
<dbReference type="Proteomes" id="UP001449178">
    <property type="component" value="Chromosome"/>
</dbReference>
<evidence type="ECO:0000313" key="1">
    <source>
        <dbReference type="EMBL" id="WZW88566.1"/>
    </source>
</evidence>